<dbReference type="Proteomes" id="UP001239265">
    <property type="component" value="Unassembled WGS sequence"/>
</dbReference>
<dbReference type="EMBL" id="JAUCQJ010000001">
    <property type="protein sequence ID" value="MDQ8747840.1"/>
    <property type="molecule type" value="Genomic_DNA"/>
</dbReference>
<dbReference type="Pfam" id="PF03235">
    <property type="entry name" value="GmrSD_N"/>
    <property type="match status" value="1"/>
</dbReference>
<comment type="caution">
    <text evidence="2">The sequence shown here is derived from an EMBL/GenBank/DDBJ whole genome shotgun (WGS) entry which is preliminary data.</text>
</comment>
<dbReference type="RefSeq" id="WP_309046214.1">
    <property type="nucleotide sequence ID" value="NZ_JAUCQJ010000001.1"/>
</dbReference>
<accession>A0ABD5B2A4</accession>
<gene>
    <name evidence="2" type="ORF">QT385_04250</name>
</gene>
<evidence type="ECO:0000313" key="3">
    <source>
        <dbReference type="Proteomes" id="UP001239265"/>
    </source>
</evidence>
<dbReference type="InterPro" id="IPR004919">
    <property type="entry name" value="GmrSD_N"/>
</dbReference>
<proteinExistence type="predicted"/>
<name>A0ABD5B2A4_ELIMR</name>
<evidence type="ECO:0000259" key="1">
    <source>
        <dbReference type="Pfam" id="PF03235"/>
    </source>
</evidence>
<reference evidence="2 3" key="1">
    <citation type="submission" date="2023-06" db="EMBL/GenBank/DDBJ databases">
        <title>Nosocomial Elizabethkingia miricola genome.</title>
        <authorList>
            <person name="Morgado S."/>
            <person name="Fonseca E."/>
            <person name="Freitas F."/>
            <person name="Vicente A.C."/>
        </authorList>
    </citation>
    <scope>NUCLEOTIDE SEQUENCE [LARGE SCALE GENOMIC DNA]</scope>
    <source>
        <strain evidence="2 3">EM15</strain>
    </source>
</reference>
<feature type="domain" description="GmrSD restriction endonucleases N-terminal" evidence="1">
    <location>
        <begin position="14"/>
        <end position="180"/>
    </location>
</feature>
<organism evidence="2 3">
    <name type="scientific">Elizabethkingia miricola</name>
    <name type="common">Chryseobacterium miricola</name>
    <dbReference type="NCBI Taxonomy" id="172045"/>
    <lineage>
        <taxon>Bacteria</taxon>
        <taxon>Pseudomonadati</taxon>
        <taxon>Bacteroidota</taxon>
        <taxon>Flavobacteriia</taxon>
        <taxon>Flavobacteriales</taxon>
        <taxon>Weeksellaceae</taxon>
        <taxon>Elizabethkingia</taxon>
    </lineage>
</organism>
<evidence type="ECO:0000313" key="2">
    <source>
        <dbReference type="EMBL" id="MDQ8747840.1"/>
    </source>
</evidence>
<dbReference type="AlphaFoldDB" id="A0ABD5B2A4"/>
<protein>
    <submittedName>
        <fullName evidence="2">DUF262 domain-containing protein</fullName>
    </submittedName>
</protein>
<sequence length="182" mass="21291">MSRKGLEEVSVEAILKLYNLIVPEIQREYVWGFNEHNIIDVFIQDIIDGEAHKKNGQDLQIEELKKMLALQSTSNDIKNTLEILIQKMNEESSELNIGFLYSYSPGYTTASKDRDLYLIDGQQRFTTLFLILFYLSIKEDKVNEFKHLFNVDINKGKLGFDYRVRSLTHQFFIDLIDNTKTI</sequence>